<evidence type="ECO:0000256" key="1">
    <source>
        <dbReference type="SAM" id="MobiDB-lite"/>
    </source>
</evidence>
<dbReference type="AlphaFoldDB" id="A0A447RPX9"/>
<reference evidence="2 3" key="1">
    <citation type="submission" date="2018-12" db="EMBL/GenBank/DDBJ databases">
        <authorList>
            <consortium name="Pathogen Informatics"/>
        </authorList>
    </citation>
    <scope>NUCLEOTIDE SEQUENCE [LARGE SCALE GENOMIC DNA]</scope>
    <source>
        <strain evidence="2 3">NCTC13635</strain>
    </source>
</reference>
<dbReference type="EMBL" id="LR134162">
    <property type="protein sequence ID" value="VEB01918.1"/>
    <property type="molecule type" value="Genomic_DNA"/>
</dbReference>
<dbReference type="InterPro" id="IPR003723">
    <property type="entry name" value="Precorrin-6x_reduct"/>
</dbReference>
<evidence type="ECO:0000313" key="3">
    <source>
        <dbReference type="Proteomes" id="UP000282433"/>
    </source>
</evidence>
<dbReference type="GO" id="GO:0009236">
    <property type="term" value="P:cobalamin biosynthetic process"/>
    <property type="evidence" value="ECO:0007669"/>
    <property type="project" value="UniProtKB-UniPathway"/>
</dbReference>
<protein>
    <submittedName>
        <fullName evidence="2">Cobalt-precorrin-6x reductase</fullName>
    </submittedName>
</protein>
<evidence type="ECO:0000313" key="2">
    <source>
        <dbReference type="EMBL" id="VEB01918.1"/>
    </source>
</evidence>
<accession>A0A447RPX9</accession>
<feature type="region of interest" description="Disordered" evidence="1">
    <location>
        <begin position="48"/>
        <end position="82"/>
    </location>
</feature>
<dbReference type="UniPathway" id="UPA00148"/>
<name>A0A447RPX9_KLEPN</name>
<gene>
    <name evidence="2" type="ORF">NCTC13635_02452</name>
</gene>
<sequence>MPLTPYAEVVSQNIVRACASVGVLLSRYQRPEQLSDLRHPLLHVVGRSERGLRGGSSPRRADPADHRQQRSGGLAGGTGRRKRCSPGLLPVPEVVQHCSDLGFGVGEIFALCGPFSRRI</sequence>
<feature type="compositionally biased region" description="Basic and acidic residues" evidence="1">
    <location>
        <begin position="59"/>
        <end position="68"/>
    </location>
</feature>
<proteinExistence type="predicted"/>
<dbReference type="PROSITE" id="PS51014">
    <property type="entry name" value="COBK_CBIJ"/>
    <property type="match status" value="1"/>
</dbReference>
<dbReference type="Proteomes" id="UP000282433">
    <property type="component" value="Chromosome"/>
</dbReference>
<organism evidence="2 3">
    <name type="scientific">Klebsiella pneumoniae</name>
    <dbReference type="NCBI Taxonomy" id="573"/>
    <lineage>
        <taxon>Bacteria</taxon>
        <taxon>Pseudomonadati</taxon>
        <taxon>Pseudomonadota</taxon>
        <taxon>Gammaproteobacteria</taxon>
        <taxon>Enterobacterales</taxon>
        <taxon>Enterobacteriaceae</taxon>
        <taxon>Klebsiella/Raoultella group</taxon>
        <taxon>Klebsiella</taxon>
        <taxon>Klebsiella pneumoniae complex</taxon>
    </lineage>
</organism>
<dbReference type="GO" id="GO:0016994">
    <property type="term" value="F:precorrin-6A reductase activity"/>
    <property type="evidence" value="ECO:0007669"/>
    <property type="project" value="InterPro"/>
</dbReference>